<name>A0ABY6UKK8_BIOOC</name>
<sequence>MAESQPESQAAAVDETQLSNSDTYIPPSVSRDALLSGASSRHFSPVPVSLQPSTPGDP</sequence>
<evidence type="ECO:0000313" key="3">
    <source>
        <dbReference type="Proteomes" id="UP000766486"/>
    </source>
</evidence>
<reference evidence="2 3" key="1">
    <citation type="submission" date="2019-06" db="EMBL/GenBank/DDBJ databases">
        <authorList>
            <person name="Broberg M."/>
        </authorList>
    </citation>
    <scope>NUCLEOTIDE SEQUENCE [LARGE SCALE GENOMIC DNA]</scope>
</reference>
<evidence type="ECO:0000313" key="2">
    <source>
        <dbReference type="EMBL" id="VUC31736.1"/>
    </source>
</evidence>
<feature type="region of interest" description="Disordered" evidence="1">
    <location>
        <begin position="39"/>
        <end position="58"/>
    </location>
</feature>
<organism evidence="2 3">
    <name type="scientific">Bionectria ochroleuca</name>
    <name type="common">Gliocladium roseum</name>
    <dbReference type="NCBI Taxonomy" id="29856"/>
    <lineage>
        <taxon>Eukaryota</taxon>
        <taxon>Fungi</taxon>
        <taxon>Dikarya</taxon>
        <taxon>Ascomycota</taxon>
        <taxon>Pezizomycotina</taxon>
        <taxon>Sordariomycetes</taxon>
        <taxon>Hypocreomycetidae</taxon>
        <taxon>Hypocreales</taxon>
        <taxon>Bionectriaceae</taxon>
        <taxon>Clonostachys</taxon>
    </lineage>
</organism>
<feature type="non-terminal residue" evidence="2">
    <location>
        <position position="58"/>
    </location>
</feature>
<dbReference type="Proteomes" id="UP000766486">
    <property type="component" value="Unassembled WGS sequence"/>
</dbReference>
<evidence type="ECO:0000256" key="1">
    <source>
        <dbReference type="SAM" id="MobiDB-lite"/>
    </source>
</evidence>
<protein>
    <submittedName>
        <fullName evidence="2">Uncharacterized protein</fullName>
    </submittedName>
</protein>
<dbReference type="EMBL" id="CABFNS010000835">
    <property type="protein sequence ID" value="VUC31736.1"/>
    <property type="molecule type" value="Genomic_DNA"/>
</dbReference>
<accession>A0ABY6UKK8</accession>
<proteinExistence type="predicted"/>
<keyword evidence="3" id="KW-1185">Reference proteome</keyword>
<comment type="caution">
    <text evidence="2">The sequence shown here is derived from an EMBL/GenBank/DDBJ whole genome shotgun (WGS) entry which is preliminary data.</text>
</comment>
<feature type="region of interest" description="Disordered" evidence="1">
    <location>
        <begin position="1"/>
        <end position="30"/>
    </location>
</feature>
<gene>
    <name evidence="2" type="ORF">CLO192961_LOCUS312815</name>
</gene>